<proteinExistence type="predicted"/>
<evidence type="ECO:0000256" key="5">
    <source>
        <dbReference type="ARBA" id="ARBA00023242"/>
    </source>
</evidence>
<dbReference type="InterPro" id="IPR002100">
    <property type="entry name" value="TF_MADSbox"/>
</dbReference>
<evidence type="ECO:0000313" key="7">
    <source>
        <dbReference type="EMBL" id="KAL1212787.1"/>
    </source>
</evidence>
<evidence type="ECO:0000256" key="1">
    <source>
        <dbReference type="ARBA" id="ARBA00004123"/>
    </source>
</evidence>
<evidence type="ECO:0000313" key="8">
    <source>
        <dbReference type="Proteomes" id="UP001558713"/>
    </source>
</evidence>
<dbReference type="Gene3D" id="3.40.1810.10">
    <property type="entry name" value="Transcription factor, MADS-box"/>
    <property type="match status" value="1"/>
</dbReference>
<dbReference type="SUPFAM" id="SSF55455">
    <property type="entry name" value="SRF-like"/>
    <property type="match status" value="1"/>
</dbReference>
<dbReference type="EMBL" id="JBANAX010000362">
    <property type="protein sequence ID" value="KAL1212787.1"/>
    <property type="molecule type" value="Genomic_DNA"/>
</dbReference>
<sequence length="305" mass="35155">MDSTKKNTKLSVKNQTCFKKSSFSSNNDIPGSRKKINLSMREKTIFNKAYELATLCDVEVCVIYYGPDGELIKTWPDDEHKVRDMAERFTKLNEKERRKKSTNLSQTLNKKILNDKKTSLDNNDNKFFEKVSDLENSLENHLRIFQAKLLRLQTEPDDQSRSFSSNLFTTIEDPHQQRLMNHKYEQDLSHTGGFTPLLIDDPNQQWTESLMGSVSSTEQTLMTSSLNQQPLMNHKYEQDLSHTGSFTPLLIDDPNQQWTESLMGSVSSTDQTLMTSSLNQQQNKFSLFLYNHGNGSFCQLPHSVY</sequence>
<dbReference type="GO" id="GO:0003677">
    <property type="term" value="F:DNA binding"/>
    <property type="evidence" value="ECO:0007669"/>
    <property type="project" value="UniProtKB-KW"/>
</dbReference>
<evidence type="ECO:0000256" key="4">
    <source>
        <dbReference type="ARBA" id="ARBA00023163"/>
    </source>
</evidence>
<accession>A0ABD1B1F3</accession>
<evidence type="ECO:0000256" key="2">
    <source>
        <dbReference type="ARBA" id="ARBA00023015"/>
    </source>
</evidence>
<keyword evidence="2" id="KW-0805">Transcription regulation</keyword>
<keyword evidence="8" id="KW-1185">Reference proteome</keyword>
<dbReference type="PROSITE" id="PS50066">
    <property type="entry name" value="MADS_BOX_2"/>
    <property type="match status" value="1"/>
</dbReference>
<dbReference type="AlphaFoldDB" id="A0ABD1B1F3"/>
<comment type="caution">
    <text evidence="7">The sequence shown here is derived from an EMBL/GenBank/DDBJ whole genome shotgun (WGS) entry which is preliminary data.</text>
</comment>
<reference evidence="7 8" key="1">
    <citation type="submission" date="2024-04" db="EMBL/GenBank/DDBJ databases">
        <title>Genome assembly C_amara_ONT_v2.</title>
        <authorList>
            <person name="Yant L."/>
            <person name="Moore C."/>
            <person name="Slenker M."/>
        </authorList>
    </citation>
    <scope>NUCLEOTIDE SEQUENCE [LARGE SCALE GENOMIC DNA]</scope>
    <source>
        <tissue evidence="7">Leaf</tissue>
    </source>
</reference>
<dbReference type="SMART" id="SM00432">
    <property type="entry name" value="MADS"/>
    <property type="match status" value="1"/>
</dbReference>
<dbReference type="InterPro" id="IPR033897">
    <property type="entry name" value="SRF-like_MADS-box"/>
</dbReference>
<dbReference type="Proteomes" id="UP001558713">
    <property type="component" value="Unassembled WGS sequence"/>
</dbReference>
<dbReference type="InterPro" id="IPR036879">
    <property type="entry name" value="TF_MADSbox_sf"/>
</dbReference>
<dbReference type="Pfam" id="PF00319">
    <property type="entry name" value="SRF-TF"/>
    <property type="match status" value="1"/>
</dbReference>
<keyword evidence="4" id="KW-0804">Transcription</keyword>
<dbReference type="GO" id="GO:0005634">
    <property type="term" value="C:nucleus"/>
    <property type="evidence" value="ECO:0007669"/>
    <property type="project" value="UniProtKB-SubCell"/>
</dbReference>
<feature type="domain" description="MADS-box" evidence="6">
    <location>
        <begin position="32"/>
        <end position="71"/>
    </location>
</feature>
<comment type="subcellular location">
    <subcellularLocation>
        <location evidence="1">Nucleus</location>
    </subcellularLocation>
</comment>
<organism evidence="7 8">
    <name type="scientific">Cardamine amara subsp. amara</name>
    <dbReference type="NCBI Taxonomy" id="228776"/>
    <lineage>
        <taxon>Eukaryota</taxon>
        <taxon>Viridiplantae</taxon>
        <taxon>Streptophyta</taxon>
        <taxon>Embryophyta</taxon>
        <taxon>Tracheophyta</taxon>
        <taxon>Spermatophyta</taxon>
        <taxon>Magnoliopsida</taxon>
        <taxon>eudicotyledons</taxon>
        <taxon>Gunneridae</taxon>
        <taxon>Pentapetalae</taxon>
        <taxon>rosids</taxon>
        <taxon>malvids</taxon>
        <taxon>Brassicales</taxon>
        <taxon>Brassicaceae</taxon>
        <taxon>Cardamineae</taxon>
        <taxon>Cardamine</taxon>
    </lineage>
</organism>
<keyword evidence="3" id="KW-0238">DNA-binding</keyword>
<gene>
    <name evidence="7" type="ORF">V5N11_021338</name>
</gene>
<keyword evidence="5" id="KW-0539">Nucleus</keyword>
<dbReference type="CDD" id="cd00266">
    <property type="entry name" value="MADS_SRF_like"/>
    <property type="match status" value="1"/>
</dbReference>
<evidence type="ECO:0000259" key="6">
    <source>
        <dbReference type="PROSITE" id="PS50066"/>
    </source>
</evidence>
<name>A0ABD1B1F3_CARAN</name>
<protein>
    <submittedName>
        <fullName evidence="7">Agamous-like MADS-box protein AGL53</fullName>
    </submittedName>
</protein>
<evidence type="ECO:0000256" key="3">
    <source>
        <dbReference type="ARBA" id="ARBA00023125"/>
    </source>
</evidence>